<keyword evidence="7 11" id="KW-0067">ATP-binding</keyword>
<dbReference type="EC" id="2.7.12.1" evidence="2"/>
<dbReference type="SUPFAM" id="SSF56112">
    <property type="entry name" value="Protein kinase-like (PK-like)"/>
    <property type="match status" value="1"/>
</dbReference>
<dbReference type="GO" id="GO:0005737">
    <property type="term" value="C:cytoplasm"/>
    <property type="evidence" value="ECO:0007669"/>
    <property type="project" value="TreeGrafter"/>
</dbReference>
<comment type="catalytic activity">
    <reaction evidence="8">
        <text>L-seryl-[protein] + ATP = O-phospho-L-seryl-[protein] + ADP + H(+)</text>
        <dbReference type="Rhea" id="RHEA:17989"/>
        <dbReference type="Rhea" id="RHEA-COMP:9863"/>
        <dbReference type="Rhea" id="RHEA-COMP:11604"/>
        <dbReference type="ChEBI" id="CHEBI:15378"/>
        <dbReference type="ChEBI" id="CHEBI:29999"/>
        <dbReference type="ChEBI" id="CHEBI:30616"/>
        <dbReference type="ChEBI" id="CHEBI:83421"/>
        <dbReference type="ChEBI" id="CHEBI:456216"/>
        <dbReference type="EC" id="2.7.12.1"/>
    </reaction>
</comment>
<evidence type="ECO:0000256" key="1">
    <source>
        <dbReference type="ARBA" id="ARBA00008867"/>
    </source>
</evidence>
<dbReference type="PROSITE" id="PS00108">
    <property type="entry name" value="PROTEIN_KINASE_ST"/>
    <property type="match status" value="1"/>
</dbReference>
<dbReference type="InterPro" id="IPR017441">
    <property type="entry name" value="Protein_kinase_ATP_BS"/>
</dbReference>
<accession>A0AA85IYR3</accession>
<feature type="compositionally biased region" description="Polar residues" evidence="12">
    <location>
        <begin position="755"/>
        <end position="771"/>
    </location>
</feature>
<dbReference type="PROSITE" id="PS50011">
    <property type="entry name" value="PROTEIN_KINASE_DOM"/>
    <property type="match status" value="1"/>
</dbReference>
<evidence type="ECO:0000256" key="8">
    <source>
        <dbReference type="ARBA" id="ARBA00049003"/>
    </source>
</evidence>
<evidence type="ECO:0000256" key="5">
    <source>
        <dbReference type="ARBA" id="ARBA00022741"/>
    </source>
</evidence>
<comment type="similarity">
    <text evidence="1">Belongs to the protein kinase superfamily. CMGC Ser/Thr protein kinase family. MNB/DYRK subfamily.</text>
</comment>
<evidence type="ECO:0000256" key="7">
    <source>
        <dbReference type="ARBA" id="ARBA00022840"/>
    </source>
</evidence>
<feature type="region of interest" description="Disordered" evidence="12">
    <location>
        <begin position="435"/>
        <end position="457"/>
    </location>
</feature>
<keyword evidence="5 11" id="KW-0547">Nucleotide-binding</keyword>
<dbReference type="WBParaSite" id="TREG1_131810.1">
    <property type="protein sequence ID" value="TREG1_131810.1"/>
    <property type="gene ID" value="TREG1_131810"/>
</dbReference>
<feature type="compositionally biased region" description="Polar residues" evidence="12">
    <location>
        <begin position="837"/>
        <end position="852"/>
    </location>
</feature>
<protein>
    <recommendedName>
        <fullName evidence="2">dual-specificity kinase</fullName>
        <ecNumber evidence="2">2.7.12.1</ecNumber>
    </recommendedName>
</protein>
<evidence type="ECO:0000256" key="2">
    <source>
        <dbReference type="ARBA" id="ARBA00013203"/>
    </source>
</evidence>
<feature type="compositionally biased region" description="Polar residues" evidence="12">
    <location>
        <begin position="1274"/>
        <end position="1290"/>
    </location>
</feature>
<dbReference type="SMART" id="SM00220">
    <property type="entry name" value="S_TKc"/>
    <property type="match status" value="1"/>
</dbReference>
<evidence type="ECO:0000256" key="9">
    <source>
        <dbReference type="ARBA" id="ARBA00049308"/>
    </source>
</evidence>
<dbReference type="Pfam" id="PF00069">
    <property type="entry name" value="Pkinase"/>
    <property type="match status" value="1"/>
</dbReference>
<dbReference type="InterPro" id="IPR042521">
    <property type="entry name" value="DYRK"/>
</dbReference>
<dbReference type="Gene3D" id="3.30.10.30">
    <property type="entry name" value="DYRK"/>
    <property type="match status" value="1"/>
</dbReference>
<dbReference type="Gene3D" id="3.30.200.20">
    <property type="entry name" value="Phosphorylase Kinase, domain 1"/>
    <property type="match status" value="1"/>
</dbReference>
<feature type="region of interest" description="Disordered" evidence="12">
    <location>
        <begin position="1271"/>
        <end position="1297"/>
    </location>
</feature>
<dbReference type="PROSITE" id="PS00107">
    <property type="entry name" value="PROTEIN_KINASE_ATP"/>
    <property type="match status" value="1"/>
</dbReference>
<evidence type="ECO:0000256" key="6">
    <source>
        <dbReference type="ARBA" id="ARBA00022777"/>
    </source>
</evidence>
<evidence type="ECO:0000256" key="11">
    <source>
        <dbReference type="PROSITE-ProRule" id="PRU10141"/>
    </source>
</evidence>
<keyword evidence="14" id="KW-1185">Reference proteome</keyword>
<evidence type="ECO:0000313" key="15">
    <source>
        <dbReference type="WBParaSite" id="TREG1_131810.1"/>
    </source>
</evidence>
<feature type="binding site" evidence="11">
    <location>
        <position position="1000"/>
    </location>
    <ligand>
        <name>ATP</name>
        <dbReference type="ChEBI" id="CHEBI:30616"/>
    </ligand>
</feature>
<feature type="compositionally biased region" description="Low complexity" evidence="12">
    <location>
        <begin position="675"/>
        <end position="694"/>
    </location>
</feature>
<feature type="region of interest" description="Disordered" evidence="12">
    <location>
        <begin position="659"/>
        <end position="710"/>
    </location>
</feature>
<dbReference type="Proteomes" id="UP000050795">
    <property type="component" value="Unassembled WGS sequence"/>
</dbReference>
<dbReference type="Gene3D" id="1.10.510.10">
    <property type="entry name" value="Transferase(Phosphotransferase) domain 1"/>
    <property type="match status" value="1"/>
</dbReference>
<comment type="catalytic activity">
    <reaction evidence="10">
        <text>L-tyrosyl-[protein] + ATP = O-phospho-L-tyrosyl-[protein] + ADP + H(+)</text>
        <dbReference type="Rhea" id="RHEA:10596"/>
        <dbReference type="Rhea" id="RHEA-COMP:10136"/>
        <dbReference type="Rhea" id="RHEA-COMP:20101"/>
        <dbReference type="ChEBI" id="CHEBI:15378"/>
        <dbReference type="ChEBI" id="CHEBI:30616"/>
        <dbReference type="ChEBI" id="CHEBI:46858"/>
        <dbReference type="ChEBI" id="CHEBI:61978"/>
        <dbReference type="ChEBI" id="CHEBI:456216"/>
        <dbReference type="EC" id="2.7.12.1"/>
    </reaction>
</comment>
<dbReference type="GO" id="GO:0004712">
    <property type="term" value="F:protein serine/threonine/tyrosine kinase activity"/>
    <property type="evidence" value="ECO:0007669"/>
    <property type="project" value="UniProtKB-EC"/>
</dbReference>
<dbReference type="GO" id="GO:0005524">
    <property type="term" value="F:ATP binding"/>
    <property type="evidence" value="ECO:0007669"/>
    <property type="project" value="UniProtKB-UniRule"/>
</dbReference>
<feature type="domain" description="Protein kinase" evidence="13">
    <location>
        <begin position="971"/>
        <end position="1267"/>
    </location>
</feature>
<dbReference type="InterPro" id="IPR050494">
    <property type="entry name" value="Ser_Thr_dual-spec_kinase"/>
</dbReference>
<dbReference type="InterPro" id="IPR008271">
    <property type="entry name" value="Ser/Thr_kinase_AS"/>
</dbReference>
<keyword evidence="4" id="KW-0808">Transferase</keyword>
<dbReference type="GO" id="GO:0004674">
    <property type="term" value="F:protein serine/threonine kinase activity"/>
    <property type="evidence" value="ECO:0007669"/>
    <property type="project" value="UniProtKB-KW"/>
</dbReference>
<dbReference type="InterPro" id="IPR000719">
    <property type="entry name" value="Prot_kinase_dom"/>
</dbReference>
<evidence type="ECO:0000256" key="12">
    <source>
        <dbReference type="SAM" id="MobiDB-lite"/>
    </source>
</evidence>
<feature type="region of interest" description="Disordered" evidence="12">
    <location>
        <begin position="276"/>
        <end position="307"/>
    </location>
</feature>
<organism evidence="14 15">
    <name type="scientific">Trichobilharzia regenti</name>
    <name type="common">Nasal bird schistosome</name>
    <dbReference type="NCBI Taxonomy" id="157069"/>
    <lineage>
        <taxon>Eukaryota</taxon>
        <taxon>Metazoa</taxon>
        <taxon>Spiralia</taxon>
        <taxon>Lophotrochozoa</taxon>
        <taxon>Platyhelminthes</taxon>
        <taxon>Trematoda</taxon>
        <taxon>Digenea</taxon>
        <taxon>Strigeidida</taxon>
        <taxon>Schistosomatoidea</taxon>
        <taxon>Schistosomatidae</taxon>
        <taxon>Trichobilharzia</taxon>
    </lineage>
</organism>
<reference evidence="15" key="2">
    <citation type="submission" date="2023-11" db="UniProtKB">
        <authorList>
            <consortium name="WormBaseParasite"/>
        </authorList>
    </citation>
    <scope>IDENTIFICATION</scope>
</reference>
<comment type="catalytic activity">
    <reaction evidence="9">
        <text>L-threonyl-[protein] + ATP = O-phospho-L-threonyl-[protein] + ADP + H(+)</text>
        <dbReference type="Rhea" id="RHEA:46608"/>
        <dbReference type="Rhea" id="RHEA-COMP:11060"/>
        <dbReference type="Rhea" id="RHEA-COMP:11605"/>
        <dbReference type="ChEBI" id="CHEBI:15378"/>
        <dbReference type="ChEBI" id="CHEBI:30013"/>
        <dbReference type="ChEBI" id="CHEBI:30616"/>
        <dbReference type="ChEBI" id="CHEBI:61977"/>
        <dbReference type="ChEBI" id="CHEBI:456216"/>
        <dbReference type="EC" id="2.7.12.1"/>
    </reaction>
</comment>
<reference evidence="14" key="1">
    <citation type="submission" date="2022-06" db="EMBL/GenBank/DDBJ databases">
        <authorList>
            <person name="Berger JAMES D."/>
            <person name="Berger JAMES D."/>
        </authorList>
    </citation>
    <scope>NUCLEOTIDE SEQUENCE [LARGE SCALE GENOMIC DNA]</scope>
</reference>
<feature type="compositionally biased region" description="Low complexity" evidence="12">
    <location>
        <begin position="291"/>
        <end position="301"/>
    </location>
</feature>
<evidence type="ECO:0000313" key="14">
    <source>
        <dbReference type="Proteomes" id="UP000050795"/>
    </source>
</evidence>
<feature type="region of interest" description="Disordered" evidence="12">
    <location>
        <begin position="743"/>
        <end position="858"/>
    </location>
</feature>
<proteinExistence type="inferred from homology"/>
<keyword evidence="6" id="KW-0418">Kinase</keyword>
<sequence length="1297" mass="148190">MSLRHLSPRNNAYQPSSISSERDYNYHIKHSNNNYINTFDKSYHKSSSTKYNSYLSYNKLLLDNSKFIDSKNQLLTKHRSALIDNNNNNYSTCSIPSKLRSIYNYGNNTFISSVINKKSNINTNNSKTSNNSINNISKDQHGLLNTKSRSHCHSPIVHVRNTIRNDGFSFLKHLHKSKRHTNIRGYNNVGNNNNNNSNNDTTLINSSYDDVLSLSRFDGNNISMKSDTLSLNKYSLSTYRPEDSFVKYYWHENRSLLNHQKSQSQQQLLLLDKSNSLKSSDNHNKYTTNISSSNSSNNNNNTQLSDKLPRYNNQQHQLQRYQSDSSSENPTEVINIAPTISGISSTENGTSTITSTTTTATTSIQVSSNRNSYAPRVVPPLIGINEIHTTNENDSNSTSELLDDKNTRYLSHSYRNQCSKNTLLNHHDIVSDYNSDHNNEFNDNNVDDADDRDDDAADENVYSDHFHIGWNDSIQSKIWLPKVAMNSNRLKLDEVMSTDWNLLTTKNWKSEQEIKKKMNRHINNNNNSNNTNNIKNKGVSWFRERSSNIKPLNYITRRQSDRQNEMKQSKGIKINSLMNHTSIRHNQHSSASNHKSQYDPVSEPVDIFSLPTVKVKYPNDDSLTTSMTNSNYNNKLTNKYQVNKSSLQFAYITTTDDEANKRTKVKTRQINNDSNRNTTINSHSNNNNNRNNNNNDRKKDTYPVSTDSDTSVLGYVDLTTATTTTTTTTATTTVNNKVLSKEYGNVNKTDKPPTVTLSTRGSSQNLPNHTATLLDGPLSARQRHHQSQQHHQQQQPQPPPLPQKQQQTRVPDGDDDANAVAVQAKSSDHENKPSELITPSRTVHNLTSGNQNEKSREKSILIEQQKINQLEFRKMSTLPDNDYDNDDRDIDGLKSNGKMTIPMTPHTALNIYGKKLTSFERDEILNFSKIWYLGLSAQKIEGIVGSPSNHGYDDETGGYLKITHDHIAYRFQALETLGKGSFGRVIRAIDHKSGFPVAIKIIRNRKRFHQQAQVEVAILENLRKADHRNIHNIIHIREHFIFRNHLCIVFDLLGSNLYDLLRKNDFRGFTIHSLKKITVKLLTCLCLLRKQGIIHCDLKPENILIGLNNPSELKVIDFGSSCFLHQKTYTYIQSRFYRAPEIILGIPYDLPIDMWSLGCILPELYTGRPLFPGENENEQLACIMEVLGVPPESLLEKASRRRVFFDSKRSPKHLINSRGRRRIPGSQTLEDLVKTVDSKFLNLLSQCLTWDPEERITPNEAMTHEWISRENEQNKQATTFQSLEQSNSETIQKDTIG</sequence>
<evidence type="ECO:0000256" key="4">
    <source>
        <dbReference type="ARBA" id="ARBA00022679"/>
    </source>
</evidence>
<evidence type="ECO:0000256" key="10">
    <source>
        <dbReference type="ARBA" id="ARBA00051680"/>
    </source>
</evidence>
<dbReference type="PANTHER" id="PTHR24058:SF22">
    <property type="entry name" value="DUAL SPECIFICITY TYROSINE-PHOSPHORYLATION-REGULATED KINASE 4"/>
    <property type="match status" value="1"/>
</dbReference>
<dbReference type="InterPro" id="IPR011009">
    <property type="entry name" value="Kinase-like_dom_sf"/>
</dbReference>
<name>A0AA85IYR3_TRIRE</name>
<feature type="compositionally biased region" description="Acidic residues" evidence="12">
    <location>
        <begin position="445"/>
        <end position="457"/>
    </location>
</feature>
<evidence type="ECO:0000259" key="13">
    <source>
        <dbReference type="PROSITE" id="PS50011"/>
    </source>
</evidence>
<keyword evidence="3" id="KW-0723">Serine/threonine-protein kinase</keyword>
<dbReference type="PANTHER" id="PTHR24058">
    <property type="entry name" value="DUAL SPECIFICITY PROTEIN KINASE"/>
    <property type="match status" value="1"/>
</dbReference>
<evidence type="ECO:0000256" key="3">
    <source>
        <dbReference type="ARBA" id="ARBA00022527"/>
    </source>
</evidence>
<dbReference type="GO" id="GO:0005856">
    <property type="term" value="C:cytoskeleton"/>
    <property type="evidence" value="ECO:0007669"/>
    <property type="project" value="TreeGrafter"/>
</dbReference>